<dbReference type="Pfam" id="PF01933">
    <property type="entry name" value="CofD"/>
    <property type="match status" value="1"/>
</dbReference>
<proteinExistence type="inferred from homology"/>
<dbReference type="Gene3D" id="3.40.50.10680">
    <property type="entry name" value="CofD-like domains"/>
    <property type="match status" value="1"/>
</dbReference>
<reference evidence="3 4" key="1">
    <citation type="submission" date="2018-11" db="EMBL/GenBank/DDBJ databases">
        <title>Genomic Encyclopedia of Type Strains, Phase IV (KMG-IV): sequencing the most valuable type-strain genomes for metagenomic binning, comparative biology and taxonomic classification.</title>
        <authorList>
            <person name="Goeker M."/>
        </authorList>
    </citation>
    <scope>NUCLEOTIDE SEQUENCE [LARGE SCALE GENOMIC DNA]</scope>
    <source>
        <strain evidence="3 4">DSM 27238</strain>
    </source>
</reference>
<dbReference type="OrthoDB" id="9783842at2"/>
<comment type="function">
    <text evidence="2">Required for morphogenesis under gluconeogenic growth conditions.</text>
</comment>
<dbReference type="HAMAP" id="MF_00973">
    <property type="entry name" value="Gluconeogen_factor"/>
    <property type="match status" value="1"/>
</dbReference>
<dbReference type="GO" id="GO:0005737">
    <property type="term" value="C:cytoplasm"/>
    <property type="evidence" value="ECO:0007669"/>
    <property type="project" value="UniProtKB-SubCell"/>
</dbReference>
<dbReference type="AlphaFoldDB" id="A0A3N4VS01"/>
<name>A0A3N4VS01_9PAST</name>
<dbReference type="NCBIfam" id="TIGR01826">
    <property type="entry name" value="CofD_related"/>
    <property type="match status" value="1"/>
</dbReference>
<evidence type="ECO:0000256" key="1">
    <source>
        <dbReference type="ARBA" id="ARBA00022490"/>
    </source>
</evidence>
<dbReference type="Proteomes" id="UP000281691">
    <property type="component" value="Unassembled WGS sequence"/>
</dbReference>
<dbReference type="SUPFAM" id="SSF142338">
    <property type="entry name" value="CofD-like"/>
    <property type="match status" value="1"/>
</dbReference>
<keyword evidence="1 2" id="KW-0963">Cytoplasm</keyword>
<evidence type="ECO:0000313" key="4">
    <source>
        <dbReference type="Proteomes" id="UP000281691"/>
    </source>
</evidence>
<evidence type="ECO:0000313" key="3">
    <source>
        <dbReference type="EMBL" id="RPE85882.1"/>
    </source>
</evidence>
<evidence type="ECO:0000256" key="2">
    <source>
        <dbReference type="HAMAP-Rule" id="MF_00973"/>
    </source>
</evidence>
<comment type="caution">
    <text evidence="3">The sequence shown here is derived from an EMBL/GenBank/DDBJ whole genome shotgun (WGS) entry which is preliminary data.</text>
</comment>
<gene>
    <name evidence="3" type="ORF">EDC46_0267</name>
</gene>
<protein>
    <recommendedName>
        <fullName evidence="2">Putative gluconeogenesis factor</fullName>
    </recommendedName>
</protein>
<dbReference type="PANTHER" id="PTHR30135:SF3">
    <property type="entry name" value="GLUCONEOGENESIS FACTOR-RELATED"/>
    <property type="match status" value="1"/>
</dbReference>
<dbReference type="InterPro" id="IPR038136">
    <property type="entry name" value="CofD-like_dom_sf"/>
</dbReference>
<sequence>MSEKFNFPHHPNLSQLNKVIALGGGHGLGRLLSALSFLKERLVGIVATTDNGGSTGRIRSHHGGIAWGDLRNCLTQIIVKPTVASALFEYRFSGSGELAGHNLGNLILNALEDMEIRPLDGLNLVRNLLGVKVGLMPMSEMPVHLASHLANGETIVGEVSIDALEQLPTSLSLVPTVPATAEILTEINQADLIILGPGSFFTSIMPNLLLTEIAQTINKSNALVIFIDNIGKEHGIAGTLSLNDRIQWLENHIGKQRLNGVITTLEETDQVPDHIKILRQDLHADDVSYRHDRYKLCLGIDNLLSQLEPLQAVRFKR</sequence>
<accession>A0A3N4VS01</accession>
<organism evidence="3 4">
    <name type="scientific">Vespertiliibacter pulmonis</name>
    <dbReference type="NCBI Taxonomy" id="1443036"/>
    <lineage>
        <taxon>Bacteria</taxon>
        <taxon>Pseudomonadati</taxon>
        <taxon>Pseudomonadota</taxon>
        <taxon>Gammaproteobacteria</taxon>
        <taxon>Pasteurellales</taxon>
        <taxon>Pasteurellaceae</taxon>
        <taxon>Vespertiliibacter</taxon>
    </lineage>
</organism>
<dbReference type="EMBL" id="RKQP01000001">
    <property type="protein sequence ID" value="RPE85882.1"/>
    <property type="molecule type" value="Genomic_DNA"/>
</dbReference>
<dbReference type="GO" id="GO:0008360">
    <property type="term" value="P:regulation of cell shape"/>
    <property type="evidence" value="ECO:0007669"/>
    <property type="project" value="UniProtKB-UniRule"/>
</dbReference>
<comment type="similarity">
    <text evidence="2">Belongs to the gluconeogenesis factor family.</text>
</comment>
<dbReference type="InterPro" id="IPR002882">
    <property type="entry name" value="CofD"/>
</dbReference>
<dbReference type="GO" id="GO:0043743">
    <property type="term" value="F:LPPG:FO 2-phospho-L-lactate transferase activity"/>
    <property type="evidence" value="ECO:0007669"/>
    <property type="project" value="InterPro"/>
</dbReference>
<dbReference type="PANTHER" id="PTHR30135">
    <property type="entry name" value="UNCHARACTERIZED PROTEIN YVCK-RELATED"/>
    <property type="match status" value="1"/>
</dbReference>
<dbReference type="RefSeq" id="WP_124210459.1">
    <property type="nucleotide sequence ID" value="NZ_CP016615.1"/>
</dbReference>
<dbReference type="InterPro" id="IPR010119">
    <property type="entry name" value="Gluconeogen_factor"/>
</dbReference>
<dbReference type="CDD" id="cd07187">
    <property type="entry name" value="YvcK_like"/>
    <property type="match status" value="1"/>
</dbReference>
<comment type="subcellular location">
    <subcellularLocation>
        <location evidence="2">Cytoplasm</location>
    </subcellularLocation>
</comment>
<keyword evidence="4" id="KW-1185">Reference proteome</keyword>